<evidence type="ECO:0000313" key="4">
    <source>
        <dbReference type="Proteomes" id="UP000319731"/>
    </source>
</evidence>
<dbReference type="PANTHER" id="PTHR28532:SF1">
    <property type="entry name" value="ORAL CANCER OVEREXPRESSED 1"/>
    <property type="match status" value="1"/>
</dbReference>
<sequence length="152" mass="17357">MTEATSSDGAADDRKQAFQIDDLVHLEDMFEELGRDDGIQDGIKDGQHEGRVAGLEQGFEMGREVGFYKSGATLWIHLIDRRPDSYPKRLTKVLQGIVELCDAFPTENTPDAEWKEILERIRARWRMATQLLGLGGVQQYDERLASRPRMNY</sequence>
<dbReference type="Proteomes" id="UP000319731">
    <property type="component" value="Unassembled WGS sequence"/>
</dbReference>
<comment type="caution">
    <text evidence="3">The sequence shown here is derived from an EMBL/GenBank/DDBJ whole genome shotgun (WGS) entry which is preliminary data.</text>
</comment>
<feature type="domain" description="Essential protein Yae1 N-terminal" evidence="2">
    <location>
        <begin position="36"/>
        <end position="69"/>
    </location>
</feature>
<gene>
    <name evidence="3" type="ORF">SmJEL517_g02128</name>
</gene>
<comment type="similarity">
    <text evidence="1">Belongs to the LTO1 family.</text>
</comment>
<dbReference type="InterPro" id="IPR052436">
    <property type="entry name" value="LTO1_adapter"/>
</dbReference>
<evidence type="ECO:0000313" key="3">
    <source>
        <dbReference type="EMBL" id="TPX35430.1"/>
    </source>
</evidence>
<name>A0A507C1M7_9FUNG</name>
<protein>
    <recommendedName>
        <fullName evidence="2">Essential protein Yae1 N-terminal domain-containing protein</fullName>
    </recommendedName>
</protein>
<evidence type="ECO:0000256" key="1">
    <source>
        <dbReference type="ARBA" id="ARBA00038090"/>
    </source>
</evidence>
<dbReference type="AlphaFoldDB" id="A0A507C1M7"/>
<accession>A0A507C1M7</accession>
<evidence type="ECO:0000259" key="2">
    <source>
        <dbReference type="Pfam" id="PF09811"/>
    </source>
</evidence>
<dbReference type="Pfam" id="PF09811">
    <property type="entry name" value="Yae1_N"/>
    <property type="match status" value="1"/>
</dbReference>
<reference evidence="3 4" key="1">
    <citation type="journal article" date="2019" name="Sci. Rep.">
        <title>Comparative genomics of chytrid fungi reveal insights into the obligate biotrophic and pathogenic lifestyle of Synchytrium endobioticum.</title>
        <authorList>
            <person name="van de Vossenberg B.T.L.H."/>
            <person name="Warris S."/>
            <person name="Nguyen H.D.T."/>
            <person name="van Gent-Pelzer M.P.E."/>
            <person name="Joly D.L."/>
            <person name="van de Geest H.C."/>
            <person name="Bonants P.J.M."/>
            <person name="Smith D.S."/>
            <person name="Levesque C.A."/>
            <person name="van der Lee T.A.J."/>
        </authorList>
    </citation>
    <scope>NUCLEOTIDE SEQUENCE [LARGE SCALE GENOMIC DNA]</scope>
    <source>
        <strain evidence="3 4">JEL517</strain>
    </source>
</reference>
<dbReference type="RefSeq" id="XP_031025903.1">
    <property type="nucleotide sequence ID" value="XM_031168056.1"/>
</dbReference>
<dbReference type="InterPro" id="IPR019191">
    <property type="entry name" value="Essential_protein_Yae1_N"/>
</dbReference>
<dbReference type="EMBL" id="QEAO01000008">
    <property type="protein sequence ID" value="TPX35430.1"/>
    <property type="molecule type" value="Genomic_DNA"/>
</dbReference>
<dbReference type="GeneID" id="42003353"/>
<proteinExistence type="inferred from homology"/>
<dbReference type="PANTHER" id="PTHR28532">
    <property type="entry name" value="GEO13458P1"/>
    <property type="match status" value="1"/>
</dbReference>
<keyword evidence="4" id="KW-1185">Reference proteome</keyword>
<dbReference type="OrthoDB" id="48036at2759"/>
<dbReference type="STRING" id="1806994.A0A507C1M7"/>
<organism evidence="3 4">
    <name type="scientific">Synchytrium microbalum</name>
    <dbReference type="NCBI Taxonomy" id="1806994"/>
    <lineage>
        <taxon>Eukaryota</taxon>
        <taxon>Fungi</taxon>
        <taxon>Fungi incertae sedis</taxon>
        <taxon>Chytridiomycota</taxon>
        <taxon>Chytridiomycota incertae sedis</taxon>
        <taxon>Chytridiomycetes</taxon>
        <taxon>Synchytriales</taxon>
        <taxon>Synchytriaceae</taxon>
        <taxon>Synchytrium</taxon>
    </lineage>
</organism>